<feature type="transmembrane region" description="Helical" evidence="8">
    <location>
        <begin position="335"/>
        <end position="355"/>
    </location>
</feature>
<keyword evidence="5 8" id="KW-0812">Transmembrane</keyword>
<comment type="caution">
    <text evidence="9">The sequence shown here is derived from an EMBL/GenBank/DDBJ whole genome shotgun (WGS) entry which is preliminary data.</text>
</comment>
<evidence type="ECO:0000256" key="3">
    <source>
        <dbReference type="ARBA" id="ARBA00022448"/>
    </source>
</evidence>
<comment type="subcellular location">
    <subcellularLocation>
        <location evidence="8">Cell membrane</location>
        <topology evidence="8">Multi-pass membrane protein</topology>
    </subcellularLocation>
    <subcellularLocation>
        <location evidence="1">Endomembrane system</location>
        <topology evidence="1">Multi-pass membrane protein</topology>
    </subcellularLocation>
</comment>
<dbReference type="GO" id="GO:0005886">
    <property type="term" value="C:plasma membrane"/>
    <property type="evidence" value="ECO:0007669"/>
    <property type="project" value="UniProtKB-SubCell"/>
</dbReference>
<evidence type="ECO:0000256" key="2">
    <source>
        <dbReference type="ARBA" id="ARBA00010892"/>
    </source>
</evidence>
<feature type="transmembrane region" description="Helical" evidence="8">
    <location>
        <begin position="152"/>
        <end position="176"/>
    </location>
</feature>
<feature type="transmembrane region" description="Helical" evidence="8">
    <location>
        <begin position="216"/>
        <end position="240"/>
    </location>
</feature>
<gene>
    <name evidence="9" type="ORF">AWC19_17245</name>
</gene>
<dbReference type="Pfam" id="PF03824">
    <property type="entry name" value="NicO"/>
    <property type="match status" value="1"/>
</dbReference>
<keyword evidence="7 8" id="KW-0472">Membrane</keyword>
<keyword evidence="4" id="KW-0533">Nickel</keyword>
<keyword evidence="6 8" id="KW-1133">Transmembrane helix</keyword>
<sequence length="369" mass="39767">MVGGVDEGSPSLRVAPRIALTGPQWRRLTAMLAVIVALHLIGWATLLLIIEPARLSLGGKAFGVGLGVTAYTLGLRHAFDADHIAAIDNITRKLMSDGQRPLAVGFFFSLGHSTVVFGLAVLLATGVTAIIGPVEDGASTLHHYTGLIGTGVSGFFLYLIAILNLMVLAGIVRVFVRLRRGEYNEAQLEQHLGNRGLMNRALGRLTRSITRSWHTYPIGLLFGLGFDTATEIALLVLAGTSAAAGLPWYAILCLPVLFTAGMCLLDTIDGSFMNFAYGWALSNPVRKIYYNITITALSVAVALLIGSVELLELFAGQLGWQGPFWNWLGGLDLNTLGFAVVALFVCTWAVALLIWRYGRIEEKWTPAES</sequence>
<dbReference type="GO" id="GO:0012505">
    <property type="term" value="C:endomembrane system"/>
    <property type="evidence" value="ECO:0007669"/>
    <property type="project" value="UniProtKB-SubCell"/>
</dbReference>
<protein>
    <recommendedName>
        <fullName evidence="8">Nickel/cobalt efflux system</fullName>
    </recommendedName>
</protein>
<feature type="transmembrane region" description="Helical" evidence="8">
    <location>
        <begin position="30"/>
        <end position="50"/>
    </location>
</feature>
<reference evidence="9 10" key="1">
    <citation type="submission" date="2016-01" db="EMBL/GenBank/DDBJ databases">
        <title>The new phylogeny of the genus Mycobacterium.</title>
        <authorList>
            <person name="Tarcisio F."/>
            <person name="Conor M."/>
            <person name="Antonella G."/>
            <person name="Elisabetta G."/>
            <person name="Giulia F.S."/>
            <person name="Sara T."/>
            <person name="Anna F."/>
            <person name="Clotilde B."/>
            <person name="Roberto B."/>
            <person name="Veronica D.S."/>
            <person name="Fabio R."/>
            <person name="Monica P."/>
            <person name="Olivier J."/>
            <person name="Enrico T."/>
            <person name="Nicola S."/>
        </authorList>
    </citation>
    <scope>NUCLEOTIDE SEQUENCE [LARGE SCALE GENOMIC DNA]</scope>
    <source>
        <strain evidence="9 10">DSM 44572</strain>
    </source>
</reference>
<dbReference type="Proteomes" id="UP000193529">
    <property type="component" value="Unassembled WGS sequence"/>
</dbReference>
<keyword evidence="3 8" id="KW-0813">Transport</keyword>
<dbReference type="GO" id="GO:0015099">
    <property type="term" value="F:nickel cation transmembrane transporter activity"/>
    <property type="evidence" value="ECO:0007669"/>
    <property type="project" value="UniProtKB-UniRule"/>
</dbReference>
<evidence type="ECO:0000256" key="5">
    <source>
        <dbReference type="ARBA" id="ARBA00022692"/>
    </source>
</evidence>
<keyword evidence="10" id="KW-1185">Reference proteome</keyword>
<evidence type="ECO:0000256" key="1">
    <source>
        <dbReference type="ARBA" id="ARBA00004127"/>
    </source>
</evidence>
<dbReference type="NCBIfam" id="TIGR00802">
    <property type="entry name" value="nico"/>
    <property type="match status" value="1"/>
</dbReference>
<feature type="transmembrane region" description="Helical" evidence="8">
    <location>
        <begin position="246"/>
        <end position="268"/>
    </location>
</feature>
<dbReference type="InterPro" id="IPR011541">
    <property type="entry name" value="Ni/Co_transpt_high_affinity"/>
</dbReference>
<feature type="transmembrane region" description="Helical" evidence="8">
    <location>
        <begin position="288"/>
        <end position="315"/>
    </location>
</feature>
<dbReference type="STRING" id="153971.AWC19_17245"/>
<dbReference type="PANTHER" id="PTHR31611:SF0">
    <property type="entry name" value="HIGH-AFFINITY NICKEL TRANSPORT PROTEIN NIC1"/>
    <property type="match status" value="1"/>
</dbReference>
<dbReference type="EMBL" id="LQPJ01000131">
    <property type="protein sequence ID" value="ORW19294.1"/>
    <property type="molecule type" value="Genomic_DNA"/>
</dbReference>
<dbReference type="PANTHER" id="PTHR31611">
    <property type="entry name" value="HIGH-AFFINITY NICKEL TRANSPORT PROTEIN NIC1"/>
    <property type="match status" value="1"/>
</dbReference>
<name>A0A1X1Z7J4_9MYCO</name>
<comment type="similarity">
    <text evidence="2 8">Belongs to the NiCoT transporter (TC 2.A.52) family.</text>
</comment>
<evidence type="ECO:0000256" key="6">
    <source>
        <dbReference type="ARBA" id="ARBA00022989"/>
    </source>
</evidence>
<feature type="transmembrane region" description="Helical" evidence="8">
    <location>
        <begin position="102"/>
        <end position="132"/>
    </location>
</feature>
<dbReference type="AlphaFoldDB" id="A0A1X1Z7J4"/>
<dbReference type="InterPro" id="IPR004688">
    <property type="entry name" value="Ni/Co_transpt"/>
</dbReference>
<evidence type="ECO:0000313" key="9">
    <source>
        <dbReference type="EMBL" id="ORW19294.1"/>
    </source>
</evidence>
<evidence type="ECO:0000256" key="8">
    <source>
        <dbReference type="RuleBase" id="RU362101"/>
    </source>
</evidence>
<accession>A0A1X1Z7J4</accession>
<evidence type="ECO:0000256" key="7">
    <source>
        <dbReference type="ARBA" id="ARBA00023136"/>
    </source>
</evidence>
<evidence type="ECO:0000313" key="10">
    <source>
        <dbReference type="Proteomes" id="UP000193529"/>
    </source>
</evidence>
<organism evidence="9 10">
    <name type="scientific">Mycobacterium palustre</name>
    <dbReference type="NCBI Taxonomy" id="153971"/>
    <lineage>
        <taxon>Bacteria</taxon>
        <taxon>Bacillati</taxon>
        <taxon>Actinomycetota</taxon>
        <taxon>Actinomycetes</taxon>
        <taxon>Mycobacteriales</taxon>
        <taxon>Mycobacteriaceae</taxon>
        <taxon>Mycobacterium</taxon>
        <taxon>Mycobacterium simiae complex</taxon>
    </lineage>
</organism>
<dbReference type="RefSeq" id="WP_372508537.1">
    <property type="nucleotide sequence ID" value="NZ_JACKRZ010000036.1"/>
</dbReference>
<proteinExistence type="inferred from homology"/>
<evidence type="ECO:0000256" key="4">
    <source>
        <dbReference type="ARBA" id="ARBA00022596"/>
    </source>
</evidence>